<accession>A0A3M7PU02</accession>
<dbReference type="GO" id="GO:0004519">
    <property type="term" value="F:endonuclease activity"/>
    <property type="evidence" value="ECO:0007669"/>
    <property type="project" value="UniProtKB-KW"/>
</dbReference>
<evidence type="ECO:0000313" key="3">
    <source>
        <dbReference type="Proteomes" id="UP000276133"/>
    </source>
</evidence>
<comment type="caution">
    <text evidence="2">The sequence shown here is derived from an EMBL/GenBank/DDBJ whole genome shotgun (WGS) entry which is preliminary data.</text>
</comment>
<keyword evidence="3" id="KW-1185">Reference proteome</keyword>
<dbReference type="InterPro" id="IPR036691">
    <property type="entry name" value="Endo/exonu/phosph_ase_sf"/>
</dbReference>
<feature type="non-terminal residue" evidence="2">
    <location>
        <position position="538"/>
    </location>
</feature>
<dbReference type="EMBL" id="REGN01008961">
    <property type="protein sequence ID" value="RNA02245.1"/>
    <property type="molecule type" value="Genomic_DNA"/>
</dbReference>
<dbReference type="OrthoDB" id="6627393at2759"/>
<dbReference type="GO" id="GO:0003964">
    <property type="term" value="F:RNA-directed DNA polymerase activity"/>
    <property type="evidence" value="ECO:0007669"/>
    <property type="project" value="UniProtKB-KW"/>
</dbReference>
<gene>
    <name evidence="2" type="ORF">BpHYR1_019960</name>
</gene>
<dbReference type="Proteomes" id="UP000276133">
    <property type="component" value="Unassembled WGS sequence"/>
</dbReference>
<protein>
    <submittedName>
        <fullName evidence="2">AP-like endonuclease reverse transcriptase</fullName>
    </submittedName>
</protein>
<proteinExistence type="predicted"/>
<keyword evidence="2" id="KW-0808">Transferase</keyword>
<keyword evidence="2" id="KW-0548">Nucleotidyltransferase</keyword>
<dbReference type="Pfam" id="PF14529">
    <property type="entry name" value="Exo_endo_phos_2"/>
    <property type="match status" value="1"/>
</dbReference>
<dbReference type="InterPro" id="IPR005135">
    <property type="entry name" value="Endo/exonuclease/phosphatase"/>
</dbReference>
<organism evidence="2 3">
    <name type="scientific">Brachionus plicatilis</name>
    <name type="common">Marine rotifer</name>
    <name type="synonym">Brachionus muelleri</name>
    <dbReference type="NCBI Taxonomy" id="10195"/>
    <lineage>
        <taxon>Eukaryota</taxon>
        <taxon>Metazoa</taxon>
        <taxon>Spiralia</taxon>
        <taxon>Gnathifera</taxon>
        <taxon>Rotifera</taxon>
        <taxon>Eurotatoria</taxon>
        <taxon>Monogononta</taxon>
        <taxon>Pseudotrocha</taxon>
        <taxon>Ploima</taxon>
        <taxon>Brachionidae</taxon>
        <taxon>Brachionus</taxon>
    </lineage>
</organism>
<keyword evidence="2" id="KW-0255">Endonuclease</keyword>
<evidence type="ECO:0000313" key="2">
    <source>
        <dbReference type="EMBL" id="RNA02245.1"/>
    </source>
</evidence>
<evidence type="ECO:0000259" key="1">
    <source>
        <dbReference type="Pfam" id="PF14529"/>
    </source>
</evidence>
<reference evidence="2 3" key="1">
    <citation type="journal article" date="2018" name="Sci. Rep.">
        <title>Genomic signatures of local adaptation to the degree of environmental predictability in rotifers.</title>
        <authorList>
            <person name="Franch-Gras L."/>
            <person name="Hahn C."/>
            <person name="Garcia-Roger E.M."/>
            <person name="Carmona M.J."/>
            <person name="Serra M."/>
            <person name="Gomez A."/>
        </authorList>
    </citation>
    <scope>NUCLEOTIDE SEQUENCE [LARGE SCALE GENOMIC DNA]</scope>
    <source>
        <strain evidence="2">HYR1</strain>
    </source>
</reference>
<dbReference type="AlphaFoldDB" id="A0A3M7PU02"/>
<keyword evidence="2" id="KW-0695">RNA-directed DNA polymerase</keyword>
<keyword evidence="2" id="KW-0540">Nuclease</keyword>
<dbReference type="SUPFAM" id="SSF56219">
    <property type="entry name" value="DNase I-like"/>
    <property type="match status" value="1"/>
</dbReference>
<name>A0A3M7PU02_BRAPC</name>
<dbReference type="PANTHER" id="PTHR33273">
    <property type="entry name" value="DOMAIN-CONTAINING PROTEIN, PUTATIVE-RELATED"/>
    <property type="match status" value="1"/>
</dbReference>
<keyword evidence="2" id="KW-0378">Hydrolase</keyword>
<feature type="domain" description="Endonuclease/exonuclease/phosphatase" evidence="1">
    <location>
        <begin position="171"/>
        <end position="279"/>
    </location>
</feature>
<sequence>MSVPIPPQATPTESFQPNSHTPALNIILFVIAIIKNLDNIHESIYENNSGIIKIVNQYFGPVFGNYIKSYLNHSTLIEANQNVMDVKLTRIAKINKIDIISLNETYLKPDKTFELPGFKIFRADRLDRRGGGAAICIKDNLISSQILLAHISNLDNATGCELTIDHNYKLAIFSIYSSPSNKIINENLLYYITENYNNFIITGDLNAKNKIWHCYKENQGGNLVEEFVNKKNCHILNCNKPIYPSSKNILDLSICSNSILKFFKSHRVLNCSISDHQPTITEFVDMSPKLRTFSYNKINWNKFKANIVENLPEVDLNSIEDIETETSKIIDDIVDSIKNASTRITFGCKAITPIVIPKHLVELIRLKRIINRKLKKIKNDFTTRIYNMLCYKVKKEVRAFKSNKLKEEFLELENFNQSESKCWKLLNKLENPNMSNEKNQTIELKKSDNSTTRDEDEIANMFSNNLAEIFKPETHTFVYEDNLELPLPTTNPDPISTDEFLSSLKTLNTKAAPGIDQISNKVFKNCPDTFLARIFNLF</sequence>
<dbReference type="PANTHER" id="PTHR33273:SF4">
    <property type="entry name" value="ENDONUCLEASE_EXONUCLEASE_PHOSPHATASE DOMAIN-CONTAINING PROTEIN"/>
    <property type="match status" value="1"/>
</dbReference>
<dbReference type="Gene3D" id="3.60.10.10">
    <property type="entry name" value="Endonuclease/exonuclease/phosphatase"/>
    <property type="match status" value="1"/>
</dbReference>